<protein>
    <submittedName>
        <fullName evidence="4">Arylsulfatase</fullName>
        <ecNumber evidence="4">3.1.6.1</ecNumber>
    </submittedName>
</protein>
<evidence type="ECO:0000259" key="3">
    <source>
        <dbReference type="Pfam" id="PF00884"/>
    </source>
</evidence>
<proteinExistence type="inferred from homology"/>
<gene>
    <name evidence="4" type="ORF">MNBD_BACTEROID03-700</name>
</gene>
<dbReference type="Gene3D" id="3.40.720.10">
    <property type="entry name" value="Alkaline Phosphatase, subunit A"/>
    <property type="match status" value="1"/>
</dbReference>
<dbReference type="InterPro" id="IPR000917">
    <property type="entry name" value="Sulfatase_N"/>
</dbReference>
<reference evidence="4" key="1">
    <citation type="submission" date="2018-06" db="EMBL/GenBank/DDBJ databases">
        <authorList>
            <person name="Zhirakovskaya E."/>
        </authorList>
    </citation>
    <scope>NUCLEOTIDE SEQUENCE</scope>
</reference>
<dbReference type="PANTHER" id="PTHR42693:SF53">
    <property type="entry name" value="ENDO-4-O-SULFATASE"/>
    <property type="match status" value="1"/>
</dbReference>
<organism evidence="4">
    <name type="scientific">hydrothermal vent metagenome</name>
    <dbReference type="NCBI Taxonomy" id="652676"/>
    <lineage>
        <taxon>unclassified sequences</taxon>
        <taxon>metagenomes</taxon>
        <taxon>ecological metagenomes</taxon>
    </lineage>
</organism>
<keyword evidence="2 4" id="KW-0378">Hydrolase</keyword>
<dbReference type="SUPFAM" id="SSF53649">
    <property type="entry name" value="Alkaline phosphatase-like"/>
    <property type="match status" value="1"/>
</dbReference>
<evidence type="ECO:0000256" key="1">
    <source>
        <dbReference type="ARBA" id="ARBA00008779"/>
    </source>
</evidence>
<dbReference type="GO" id="GO:0004065">
    <property type="term" value="F:arylsulfatase activity"/>
    <property type="evidence" value="ECO:0007669"/>
    <property type="project" value="UniProtKB-EC"/>
</dbReference>
<dbReference type="Pfam" id="PF00884">
    <property type="entry name" value="Sulfatase"/>
    <property type="match status" value="1"/>
</dbReference>
<feature type="domain" description="Sulfatase N-terminal" evidence="3">
    <location>
        <begin position="48"/>
        <end position="143"/>
    </location>
</feature>
<dbReference type="InterPro" id="IPR017850">
    <property type="entry name" value="Alkaline_phosphatase_core_sf"/>
</dbReference>
<dbReference type="AlphaFoldDB" id="A0A3B0TDY1"/>
<name>A0A3B0TDY1_9ZZZZ</name>
<dbReference type="PANTHER" id="PTHR42693">
    <property type="entry name" value="ARYLSULFATASE FAMILY MEMBER"/>
    <property type="match status" value="1"/>
</dbReference>
<evidence type="ECO:0000313" key="4">
    <source>
        <dbReference type="EMBL" id="VAW14343.1"/>
    </source>
</evidence>
<dbReference type="InterPro" id="IPR050738">
    <property type="entry name" value="Sulfatase"/>
</dbReference>
<evidence type="ECO:0000256" key="2">
    <source>
        <dbReference type="ARBA" id="ARBA00022801"/>
    </source>
</evidence>
<dbReference type="EMBL" id="UOEL01000116">
    <property type="protein sequence ID" value="VAW14343.1"/>
    <property type="molecule type" value="Genomic_DNA"/>
</dbReference>
<sequence>MSTPEDEDYGLLYIGVGDGASVEQGSVFNFGPLPLFENEKVIETLTDQTDLTTRITERSVDFINRNKDRPFFLYVPHPQPHVPLFVSDKFKGKSNRGLYGDVIMEIDWSVGQILDALKTNGLEENTIVVFTSDNGPWLAYGNHSGSVPCLFAKERERHGKEASVNLL</sequence>
<dbReference type="EC" id="3.1.6.1" evidence="4"/>
<comment type="similarity">
    <text evidence="1">Belongs to the sulfatase family.</text>
</comment>
<accession>A0A3B0TDY1</accession>